<dbReference type="EMBL" id="UFZA01000002">
    <property type="protein sequence ID" value="STE71082.1"/>
    <property type="molecule type" value="Genomic_DNA"/>
</dbReference>
<dbReference type="RefSeq" id="WP_021534767.1">
    <property type="nucleotide sequence ID" value="NZ_BDPR01000028.1"/>
</dbReference>
<name>A0A1M2ENR9_ECOLX</name>
<dbReference type="InterPro" id="IPR010260">
    <property type="entry name" value="AlpA"/>
</dbReference>
<organism evidence="1 6">
    <name type="scientific">Escherichia coli</name>
    <dbReference type="NCBI Taxonomy" id="562"/>
    <lineage>
        <taxon>Bacteria</taxon>
        <taxon>Pseudomonadati</taxon>
        <taxon>Pseudomonadota</taxon>
        <taxon>Gammaproteobacteria</taxon>
        <taxon>Enterobacterales</taxon>
        <taxon>Enterobacteriaceae</taxon>
        <taxon>Escherichia</taxon>
    </lineage>
</organism>
<evidence type="ECO:0000313" key="1">
    <source>
        <dbReference type="EMBL" id="EFH3674975.1"/>
    </source>
</evidence>
<dbReference type="Gene3D" id="1.10.238.160">
    <property type="match status" value="1"/>
</dbReference>
<evidence type="ECO:0000313" key="5">
    <source>
        <dbReference type="Proteomes" id="UP000255164"/>
    </source>
</evidence>
<protein>
    <submittedName>
        <fullName evidence="1">AlpA family phage regulatory protein</fullName>
    </submittedName>
    <submittedName>
        <fullName evidence="3">Putative phage DNA binding protein</fullName>
    </submittedName>
</protein>
<dbReference type="InterPro" id="IPR052931">
    <property type="entry name" value="Prophage_regulatory_activator"/>
</dbReference>
<evidence type="ECO:0000313" key="3">
    <source>
        <dbReference type="EMBL" id="STE71082.1"/>
    </source>
</evidence>
<reference evidence="1 6" key="3">
    <citation type="submission" date="2019-12" db="EMBL/GenBank/DDBJ databases">
        <authorList>
            <consortium name="NARMS: The National Antimicrobial Resistance Monitoring System"/>
        </authorList>
    </citation>
    <scope>NUCLEOTIDE SEQUENCE [LARGE SCALE GENOMIC DNA]</scope>
    <source>
        <strain evidence="1 6">CVM N19EC0189</strain>
    </source>
</reference>
<dbReference type="PANTHER" id="PTHR36154:SF1">
    <property type="entry name" value="DNA-BINDING TRANSCRIPTIONAL ACTIVATOR ALPA"/>
    <property type="match status" value="1"/>
</dbReference>
<gene>
    <name evidence="2" type="ORF">DD762_01340</name>
    <name evidence="1" type="ORF">F9461_17415</name>
    <name evidence="3" type="ORF">NCTC10082_03944</name>
</gene>
<dbReference type="Proteomes" id="UP000255164">
    <property type="component" value="Unassembled WGS sequence"/>
</dbReference>
<dbReference type="Pfam" id="PF05930">
    <property type="entry name" value="Phage_AlpA"/>
    <property type="match status" value="1"/>
</dbReference>
<dbReference type="AlphaFoldDB" id="A0A1M2ENR9"/>
<reference evidence="3 5" key="2">
    <citation type="submission" date="2018-06" db="EMBL/GenBank/DDBJ databases">
        <authorList>
            <consortium name="Pathogen Informatics"/>
            <person name="Doyle S."/>
        </authorList>
    </citation>
    <scope>NUCLEOTIDE SEQUENCE [LARGE SCALE GENOMIC DNA]</scope>
    <source>
        <strain evidence="3 5">NCTC10082</strain>
    </source>
</reference>
<dbReference type="PANTHER" id="PTHR36154">
    <property type="entry name" value="DNA-BINDING TRANSCRIPTIONAL ACTIVATOR ALPA"/>
    <property type="match status" value="1"/>
</dbReference>
<evidence type="ECO:0000313" key="4">
    <source>
        <dbReference type="Proteomes" id="UP000245761"/>
    </source>
</evidence>
<dbReference type="EMBL" id="AASVQO010000012">
    <property type="protein sequence ID" value="EFH3674975.1"/>
    <property type="molecule type" value="Genomic_DNA"/>
</dbReference>
<evidence type="ECO:0000313" key="2">
    <source>
        <dbReference type="EMBL" id="PWH64192.1"/>
    </source>
</evidence>
<proteinExistence type="predicted"/>
<accession>A0A1M2ENR9</accession>
<evidence type="ECO:0000313" key="6">
    <source>
        <dbReference type="Proteomes" id="UP000534496"/>
    </source>
</evidence>
<sequence>MSAYSQTSERRIQKLIRLPRVIEITGRSRARIYEDIKSDIFPKPIKIGPRAVAWVEEEIIDWIEERKQQRFQA</sequence>
<dbReference type="Proteomes" id="UP000245761">
    <property type="component" value="Unassembled WGS sequence"/>
</dbReference>
<reference evidence="2 4" key="1">
    <citation type="submission" date="2018-04" db="EMBL/GenBank/DDBJ databases">
        <title>Draft Genomic Sequencing Of Potential Extraintestinal Pathogenic Escherichia coli B8S56 Isolated from Retail Chicken Skin.</title>
        <authorList>
            <person name="Xu A."/>
            <person name="Tilman S."/>
            <person name="Wisser-Parker K."/>
            <person name="Scullen O.J."/>
            <person name="Sommers C."/>
        </authorList>
    </citation>
    <scope>NUCLEOTIDE SEQUENCE [LARGE SCALE GENOMIC DNA]</scope>
    <source>
        <strain evidence="2 4">B8S56</strain>
    </source>
</reference>
<dbReference type="EMBL" id="QEMT01000002">
    <property type="protein sequence ID" value="PWH64192.1"/>
    <property type="molecule type" value="Genomic_DNA"/>
</dbReference>
<dbReference type="Proteomes" id="UP000534496">
    <property type="component" value="Unassembled WGS sequence"/>
</dbReference>